<dbReference type="EMBL" id="AAOW01000014">
    <property type="protein sequence ID" value="EAR60780.1"/>
    <property type="molecule type" value="Genomic_DNA"/>
</dbReference>
<name>A0A7U8C3G2_NEPCE</name>
<proteinExistence type="predicted"/>
<dbReference type="AlphaFoldDB" id="A0A7U8C3G2"/>
<feature type="domain" description="STAS" evidence="1">
    <location>
        <begin position="4"/>
        <end position="128"/>
    </location>
</feature>
<dbReference type="InterPro" id="IPR002645">
    <property type="entry name" value="STAS_dom"/>
</dbReference>
<dbReference type="InterPro" id="IPR036513">
    <property type="entry name" value="STAS_dom_sf"/>
</dbReference>
<evidence type="ECO:0000313" key="2">
    <source>
        <dbReference type="EMBL" id="EAR60780.1"/>
    </source>
</evidence>
<gene>
    <name evidence="2" type="ORF">MED92_13933</name>
</gene>
<dbReference type="PIRSF" id="PIRSF029548">
    <property type="entry name" value="UCP029548"/>
    <property type="match status" value="1"/>
</dbReference>
<dbReference type="PANTHER" id="PTHR33495:SF2">
    <property type="entry name" value="ANTI-SIGMA FACTOR ANTAGONIST TM_1081-RELATED"/>
    <property type="match status" value="1"/>
</dbReference>
<dbReference type="InterPro" id="IPR014557">
    <property type="entry name" value="UCP029548_STAS-type"/>
</dbReference>
<organism evidence="2 3">
    <name type="scientific">Neptuniibacter caesariensis</name>
    <dbReference type="NCBI Taxonomy" id="207954"/>
    <lineage>
        <taxon>Bacteria</taxon>
        <taxon>Pseudomonadati</taxon>
        <taxon>Pseudomonadota</taxon>
        <taxon>Gammaproteobacteria</taxon>
        <taxon>Oceanospirillales</taxon>
        <taxon>Oceanospirillaceae</taxon>
        <taxon>Neptuniibacter</taxon>
    </lineage>
</organism>
<dbReference type="RefSeq" id="WP_007020452.1">
    <property type="nucleotide sequence ID" value="NZ_CH724125.1"/>
</dbReference>
<evidence type="ECO:0000259" key="1">
    <source>
        <dbReference type="PROSITE" id="PS50801"/>
    </source>
</evidence>
<keyword evidence="3" id="KW-1185">Reference proteome</keyword>
<comment type="caution">
    <text evidence="2">The sequence shown here is derived from an EMBL/GenBank/DDBJ whole genome shotgun (WGS) entry which is preliminary data.</text>
</comment>
<dbReference type="Gene3D" id="3.30.750.24">
    <property type="entry name" value="STAS domain"/>
    <property type="match status" value="1"/>
</dbReference>
<dbReference type="CDD" id="cd07043">
    <property type="entry name" value="STAS_anti-anti-sigma_factors"/>
    <property type="match status" value="1"/>
</dbReference>
<dbReference type="Pfam" id="PF01740">
    <property type="entry name" value="STAS"/>
    <property type="match status" value="1"/>
</dbReference>
<dbReference type="OrthoDB" id="8685730at2"/>
<dbReference type="SUPFAM" id="SSF52091">
    <property type="entry name" value="SpoIIaa-like"/>
    <property type="match status" value="1"/>
</dbReference>
<dbReference type="PROSITE" id="PS50801">
    <property type="entry name" value="STAS"/>
    <property type="match status" value="1"/>
</dbReference>
<sequence length="163" mass="18344">MQEGSIYSALVEGMYVLKFVGDVRLTLCSSLDCHLQQSLSSPEVKNILIDLTQTEGIDSTSLGLIAKLSLKAKALELDKPTLVSTNDDITRILFTMGFDHIFVLIDQLPSSVQDLKELPFVQESVDEMKERIIDSHRILMDLNERNREAFQDLVTTLESVKEN</sequence>
<dbReference type="GO" id="GO:0043856">
    <property type="term" value="F:anti-sigma factor antagonist activity"/>
    <property type="evidence" value="ECO:0007669"/>
    <property type="project" value="TreeGrafter"/>
</dbReference>
<dbReference type="Proteomes" id="UP000002171">
    <property type="component" value="Unassembled WGS sequence"/>
</dbReference>
<accession>A0A7U8C3G2</accession>
<evidence type="ECO:0000313" key="3">
    <source>
        <dbReference type="Proteomes" id="UP000002171"/>
    </source>
</evidence>
<reference evidence="2 3" key="1">
    <citation type="submission" date="2006-02" db="EMBL/GenBank/DDBJ databases">
        <authorList>
            <person name="Pinhassi J."/>
            <person name="Pedros-Alio C."/>
            <person name="Ferriera S."/>
            <person name="Johnson J."/>
            <person name="Kravitz S."/>
            <person name="Halpern A."/>
            <person name="Remington K."/>
            <person name="Beeson K."/>
            <person name="Tran B."/>
            <person name="Rogers Y.-H."/>
            <person name="Friedman R."/>
            <person name="Venter J.C."/>
        </authorList>
    </citation>
    <scope>NUCLEOTIDE SEQUENCE [LARGE SCALE GENOMIC DNA]</scope>
    <source>
        <strain evidence="2 3">MED92</strain>
    </source>
</reference>
<dbReference type="PANTHER" id="PTHR33495">
    <property type="entry name" value="ANTI-SIGMA FACTOR ANTAGONIST TM_1081-RELATED-RELATED"/>
    <property type="match status" value="1"/>
</dbReference>
<protein>
    <recommendedName>
        <fullName evidence="1">STAS domain-containing protein</fullName>
    </recommendedName>
</protein>